<dbReference type="GO" id="GO:0006633">
    <property type="term" value="P:fatty acid biosynthetic process"/>
    <property type="evidence" value="ECO:0007669"/>
    <property type="project" value="InterPro"/>
</dbReference>
<reference evidence="3 4" key="1">
    <citation type="submission" date="2016-07" db="EMBL/GenBank/DDBJ databases">
        <title>Pervasive Adenine N6-methylation of Active Genes in Fungi.</title>
        <authorList>
            <consortium name="DOE Joint Genome Institute"/>
            <person name="Mondo S.J."/>
            <person name="Dannebaum R.O."/>
            <person name="Kuo R.C."/>
            <person name="Labutti K."/>
            <person name="Haridas S."/>
            <person name="Kuo A."/>
            <person name="Salamov A."/>
            <person name="Ahrendt S.R."/>
            <person name="Lipzen A."/>
            <person name="Sullivan W."/>
            <person name="Andreopoulos W.B."/>
            <person name="Clum A."/>
            <person name="Lindquist E."/>
            <person name="Daum C."/>
            <person name="Ramamoorthy G.K."/>
            <person name="Gryganskyi A."/>
            <person name="Culley D."/>
            <person name="Magnuson J.K."/>
            <person name="James T.Y."/>
            <person name="O'Malley M.A."/>
            <person name="Stajich J.E."/>
            <person name="Spatafora J.W."/>
            <person name="Visel A."/>
            <person name="Grigoriev I.V."/>
        </authorList>
    </citation>
    <scope>NUCLEOTIDE SEQUENCE [LARGE SCALE GENOMIC DNA]</scope>
    <source>
        <strain evidence="3 4">JEL800</strain>
    </source>
</reference>
<dbReference type="GO" id="GO:0005759">
    <property type="term" value="C:mitochondrial matrix"/>
    <property type="evidence" value="ECO:0007669"/>
    <property type="project" value="TreeGrafter"/>
</dbReference>
<dbReference type="GO" id="GO:2001294">
    <property type="term" value="P:malonyl-CoA catabolic process"/>
    <property type="evidence" value="ECO:0007669"/>
    <property type="project" value="TreeGrafter"/>
</dbReference>
<dbReference type="GO" id="GO:0006085">
    <property type="term" value="P:acetyl-CoA biosynthetic process"/>
    <property type="evidence" value="ECO:0007669"/>
    <property type="project" value="TreeGrafter"/>
</dbReference>
<dbReference type="PANTHER" id="PTHR28641">
    <property type="match status" value="1"/>
</dbReference>
<sequence length="535" mass="60822">MRVFSSNSIKDNISESLNSETKRVSDRLDKANALPFDKYWEDILRTDKDPDYRFSLDAAPVKSTAEIEAEARRLLDATLRGSKDSDLHQKLSGFQCADFYQKLDMSGRAVFLKVLAKDFGPNHESVLAKSEALKNAKLKKEKSIAKLEQELREALEPLFLSFFTQLYQHPGGMRFIMKMREDLLSVTTKSNQDPHLRHMNDLLKLKMQDWFGISFLDLERITWSSPAEVLEKIIKYEAVHAIPSWEALKQRLLPGRACYAFFHKAMPLEPLAFVHVSFEKGIQRNVQSILNNPPSTRIEDARAAIFYTISSPQKGLSGIDLGNLLIKRVVKEIQSKAPQIHTFTTLSPIPGFRNWLETRMNLEATNRPGPETALLLPHEGETLRGLVPSSDGVENIELLKSLIENDNWIQDESLKKALEPILIRLCSRYILIEKKRSNALDPVANFHIRNGACVYQLDWMGDMSNKGIGQSYGMMINYLYDLPSVEENHILYTQQHTISVIDGDKQFGWVRSLAAGEKGPRIRVLALPLTLTSKL</sequence>
<dbReference type="Gene3D" id="3.40.630.150">
    <property type="entry name" value="Malonyl-CoA decarboxylase, catalytic domain"/>
    <property type="match status" value="1"/>
</dbReference>
<dbReference type="Gene3D" id="1.20.140.90">
    <property type="entry name" value="Malonyl-CoA decarboxylase, oligemerization domain"/>
    <property type="match status" value="1"/>
</dbReference>
<dbReference type="InterPro" id="IPR038351">
    <property type="entry name" value="MCD_N_sf"/>
</dbReference>
<protein>
    <submittedName>
        <fullName evidence="3">MCD-domain-containing protein</fullName>
    </submittedName>
</protein>
<accession>A0A1Y2C8Y4</accession>
<comment type="caution">
    <text evidence="3">The sequence shown here is derived from an EMBL/GenBank/DDBJ whole genome shotgun (WGS) entry which is preliminary data.</text>
</comment>
<dbReference type="InterPro" id="IPR042303">
    <property type="entry name" value="Malonyl_CoA_deC_C_sf"/>
</dbReference>
<dbReference type="STRING" id="329046.A0A1Y2C8Y4"/>
<dbReference type="Pfam" id="PF05292">
    <property type="entry name" value="MCD"/>
    <property type="match status" value="1"/>
</dbReference>
<dbReference type="Proteomes" id="UP000193642">
    <property type="component" value="Unassembled WGS sequence"/>
</dbReference>
<feature type="domain" description="Malonyl-CoA decarboxylase C-terminal" evidence="1">
    <location>
        <begin position="214"/>
        <end position="481"/>
    </location>
</feature>
<keyword evidence="4" id="KW-1185">Reference proteome</keyword>
<feature type="domain" description="Malonyl-CoA decarboxylase N-terminal" evidence="2">
    <location>
        <begin position="119"/>
        <end position="211"/>
    </location>
</feature>
<dbReference type="PANTHER" id="PTHR28641:SF1">
    <property type="entry name" value="MALONYL-COA DECARBOXYLASE, MITOCHONDRIAL"/>
    <property type="match status" value="1"/>
</dbReference>
<dbReference type="Pfam" id="PF17408">
    <property type="entry name" value="MCD_N"/>
    <property type="match status" value="1"/>
</dbReference>
<gene>
    <name evidence="3" type="ORF">BCR33DRAFT_717553</name>
</gene>
<dbReference type="InterPro" id="IPR035372">
    <property type="entry name" value="MCD_N"/>
</dbReference>
<evidence type="ECO:0000259" key="2">
    <source>
        <dbReference type="Pfam" id="PF17408"/>
    </source>
</evidence>
<proteinExistence type="predicted"/>
<dbReference type="GO" id="GO:0050080">
    <property type="term" value="F:malonyl-CoA decarboxylase activity"/>
    <property type="evidence" value="ECO:0007669"/>
    <property type="project" value="InterPro"/>
</dbReference>
<dbReference type="OrthoDB" id="426718at2759"/>
<evidence type="ECO:0000313" key="3">
    <source>
        <dbReference type="EMBL" id="ORY43324.1"/>
    </source>
</evidence>
<dbReference type="GO" id="GO:0005782">
    <property type="term" value="C:peroxisomal matrix"/>
    <property type="evidence" value="ECO:0007669"/>
    <property type="project" value="TreeGrafter"/>
</dbReference>
<dbReference type="AlphaFoldDB" id="A0A1Y2C8Y4"/>
<name>A0A1Y2C8Y4_9FUNG</name>
<dbReference type="InterPro" id="IPR007956">
    <property type="entry name" value="Malonyl_CoA_deC_C"/>
</dbReference>
<dbReference type="EMBL" id="MCGO01000025">
    <property type="protein sequence ID" value="ORY43324.1"/>
    <property type="molecule type" value="Genomic_DNA"/>
</dbReference>
<dbReference type="InterPro" id="IPR038917">
    <property type="entry name" value="Malonyl_CoA_deC"/>
</dbReference>
<evidence type="ECO:0000313" key="4">
    <source>
        <dbReference type="Proteomes" id="UP000193642"/>
    </source>
</evidence>
<organism evidence="3 4">
    <name type="scientific">Rhizoclosmatium globosum</name>
    <dbReference type="NCBI Taxonomy" id="329046"/>
    <lineage>
        <taxon>Eukaryota</taxon>
        <taxon>Fungi</taxon>
        <taxon>Fungi incertae sedis</taxon>
        <taxon>Chytridiomycota</taxon>
        <taxon>Chytridiomycota incertae sedis</taxon>
        <taxon>Chytridiomycetes</taxon>
        <taxon>Chytridiales</taxon>
        <taxon>Chytriomycetaceae</taxon>
        <taxon>Rhizoclosmatium</taxon>
    </lineage>
</organism>
<evidence type="ECO:0000259" key="1">
    <source>
        <dbReference type="Pfam" id="PF05292"/>
    </source>
</evidence>